<evidence type="ECO:0000313" key="2">
    <source>
        <dbReference type="Proteomes" id="UP000036045"/>
    </source>
</evidence>
<keyword evidence="2" id="KW-1185">Reference proteome</keyword>
<protein>
    <submittedName>
        <fullName evidence="1">ArpU family transcriptional regulator</fullName>
    </submittedName>
</protein>
<dbReference type="AlphaFoldDB" id="A0A0J1L9V1"/>
<dbReference type="OrthoDB" id="2475064at2"/>
<organism evidence="1 2">
    <name type="scientific">Niallia circulans</name>
    <name type="common">Bacillus circulans</name>
    <dbReference type="NCBI Taxonomy" id="1397"/>
    <lineage>
        <taxon>Bacteria</taxon>
        <taxon>Bacillati</taxon>
        <taxon>Bacillota</taxon>
        <taxon>Bacilli</taxon>
        <taxon>Bacillales</taxon>
        <taxon>Bacillaceae</taxon>
        <taxon>Niallia</taxon>
    </lineage>
</organism>
<sequence>MQQLYFFPVFDERLVRSIVIKELKRYKALKVRLQNKEELEGIGIKEDLFIKVYDNDQINKLKVIQIERALNNSLDFDEKRIIELKYLQPYRENDVSIYMELGLQKNKYYEKKKSAIFQLAYSLGII</sequence>
<dbReference type="PATRIC" id="fig|1397.4.peg.1216"/>
<gene>
    <name evidence="1" type="ORF">ABW02_15185</name>
</gene>
<dbReference type="InterPro" id="IPR006524">
    <property type="entry name" value="ArpU-like"/>
</dbReference>
<dbReference type="RefSeq" id="WP_047943135.1">
    <property type="nucleotide sequence ID" value="NZ_LDPH01000014.1"/>
</dbReference>
<dbReference type="NCBIfam" id="TIGR01637">
    <property type="entry name" value="phage_arpU"/>
    <property type="match status" value="1"/>
</dbReference>
<dbReference type="EMBL" id="LDPH01000014">
    <property type="protein sequence ID" value="KLV25710.1"/>
    <property type="molecule type" value="Genomic_DNA"/>
</dbReference>
<dbReference type="Proteomes" id="UP000036045">
    <property type="component" value="Unassembled WGS sequence"/>
</dbReference>
<comment type="caution">
    <text evidence="1">The sequence shown here is derived from an EMBL/GenBank/DDBJ whole genome shotgun (WGS) entry which is preliminary data.</text>
</comment>
<name>A0A0J1L9V1_NIACI</name>
<accession>A0A0J1L9V1</accession>
<proteinExistence type="predicted"/>
<evidence type="ECO:0000313" key="1">
    <source>
        <dbReference type="EMBL" id="KLV25710.1"/>
    </source>
</evidence>
<reference evidence="1 2" key="1">
    <citation type="submission" date="2015-05" db="EMBL/GenBank/DDBJ databases">
        <title>Whole genome sequence and identification of bacterial endophytes from Costus igneus.</title>
        <authorList>
            <person name="Lee Y.P."/>
            <person name="Gan H.M."/>
            <person name="Eng W."/>
            <person name="Wheatley M.S."/>
            <person name="Caraballo A."/>
            <person name="Polter S."/>
            <person name="Savka M.A."/>
            <person name="Hudson A.O."/>
        </authorList>
    </citation>
    <scope>NUCLEOTIDE SEQUENCE [LARGE SCALE GENOMIC DNA]</scope>
    <source>
        <strain evidence="1 2">RIT379</strain>
    </source>
</reference>